<evidence type="ECO:0000256" key="1">
    <source>
        <dbReference type="SAM" id="Coils"/>
    </source>
</evidence>
<keyword evidence="3" id="KW-0732">Signal</keyword>
<keyword evidence="2" id="KW-1133">Transmembrane helix</keyword>
<organism evidence="4 5">
    <name type="scientific">Candidatus Wolfebacteria bacterium GW2011_GWC1_37_10</name>
    <dbReference type="NCBI Taxonomy" id="1619010"/>
    <lineage>
        <taxon>Bacteria</taxon>
        <taxon>Candidatus Wolfeibacteriota</taxon>
    </lineage>
</organism>
<feature type="transmembrane region" description="Helical" evidence="2">
    <location>
        <begin position="200"/>
        <end position="221"/>
    </location>
</feature>
<protein>
    <submittedName>
        <fullName evidence="4">Uncharacterized protein</fullName>
    </submittedName>
</protein>
<feature type="coiled-coil region" evidence="1">
    <location>
        <begin position="42"/>
        <end position="77"/>
    </location>
</feature>
<keyword evidence="2" id="KW-0472">Membrane</keyword>
<dbReference type="Proteomes" id="UP000034044">
    <property type="component" value="Unassembled WGS sequence"/>
</dbReference>
<dbReference type="AlphaFoldDB" id="A0A0G0FTK3"/>
<evidence type="ECO:0000313" key="4">
    <source>
        <dbReference type="EMBL" id="KKQ22363.1"/>
    </source>
</evidence>
<evidence type="ECO:0000313" key="5">
    <source>
        <dbReference type="Proteomes" id="UP000034044"/>
    </source>
</evidence>
<evidence type="ECO:0000256" key="2">
    <source>
        <dbReference type="SAM" id="Phobius"/>
    </source>
</evidence>
<proteinExistence type="predicted"/>
<reference evidence="4 5" key="1">
    <citation type="journal article" date="2015" name="Nature">
        <title>rRNA introns, odd ribosomes, and small enigmatic genomes across a large radiation of phyla.</title>
        <authorList>
            <person name="Brown C.T."/>
            <person name="Hug L.A."/>
            <person name="Thomas B.C."/>
            <person name="Sharon I."/>
            <person name="Castelle C.J."/>
            <person name="Singh A."/>
            <person name="Wilkins M.J."/>
            <person name="Williams K.H."/>
            <person name="Banfield J.F."/>
        </authorList>
    </citation>
    <scope>NUCLEOTIDE SEQUENCE [LARGE SCALE GENOMIC DNA]</scope>
</reference>
<evidence type="ECO:0000256" key="3">
    <source>
        <dbReference type="SAM" id="SignalP"/>
    </source>
</evidence>
<sequence>MKKIAFIVVISMILMLNFGISSAPSYAANISSESSTLSPEESKILNSQLEMLKSRLLELQSQQAQQAQEAQQTQEAQEITAKPTVSISSENITALKEGLTALTVVLTDLQTRLKNNDLTLEQRNAVNIALSNITTNLVAITSSLGSQNLAITEEKIASQPSSISNKNDLANAQAGLESQISKKENEQVASLGIIANLKNLPLPAIIISLIVAAGIFIWFFMIRTTKNQKTEASKA</sequence>
<accession>A0A0G0FTK3</accession>
<dbReference type="EMBL" id="LBSR01000008">
    <property type="protein sequence ID" value="KKQ22363.1"/>
    <property type="molecule type" value="Genomic_DNA"/>
</dbReference>
<comment type="caution">
    <text evidence="4">The sequence shown here is derived from an EMBL/GenBank/DDBJ whole genome shotgun (WGS) entry which is preliminary data.</text>
</comment>
<keyword evidence="2" id="KW-0812">Transmembrane</keyword>
<gene>
    <name evidence="4" type="ORF">US36_C0008G0035</name>
</gene>
<feature type="chain" id="PRO_5002532245" evidence="3">
    <location>
        <begin position="28"/>
        <end position="235"/>
    </location>
</feature>
<name>A0A0G0FTK3_9BACT</name>
<keyword evidence="1" id="KW-0175">Coiled coil</keyword>
<feature type="signal peptide" evidence="3">
    <location>
        <begin position="1"/>
        <end position="27"/>
    </location>
</feature>